<dbReference type="AlphaFoldDB" id="A0A5S5DLP5"/>
<accession>A0A5S5DLP5</accession>
<proteinExistence type="predicted"/>
<evidence type="ECO:0000313" key="2">
    <source>
        <dbReference type="EMBL" id="TYP95732.1"/>
    </source>
</evidence>
<keyword evidence="1" id="KW-0812">Transmembrane</keyword>
<feature type="transmembrane region" description="Helical" evidence="1">
    <location>
        <begin position="53"/>
        <end position="73"/>
    </location>
</feature>
<dbReference type="EMBL" id="VNHX01000010">
    <property type="protein sequence ID" value="TYP95732.1"/>
    <property type="molecule type" value="Genomic_DNA"/>
</dbReference>
<protein>
    <submittedName>
        <fullName evidence="2">Uncharacterized protein</fullName>
    </submittedName>
</protein>
<evidence type="ECO:0000313" key="3">
    <source>
        <dbReference type="Proteomes" id="UP000325105"/>
    </source>
</evidence>
<dbReference type="Proteomes" id="UP000325105">
    <property type="component" value="Unassembled WGS sequence"/>
</dbReference>
<evidence type="ECO:0000256" key="1">
    <source>
        <dbReference type="SAM" id="Phobius"/>
    </source>
</evidence>
<sequence length="107" mass="11775">MLSLVGAIKRPHRKYPVNLLPASLSSSMSAARRHKIRFINIIKIKVMNVKRTFGTILTILGIIGLIYTGYELINNSTAYTPLIVIGVISLIFFFSGIGLVKNTKDAA</sequence>
<keyword evidence="1" id="KW-1133">Transmembrane helix</keyword>
<gene>
    <name evidence="2" type="ORF">BC792_11060</name>
</gene>
<organism evidence="2 3">
    <name type="scientific">Sphingobacterium allocomposti</name>
    <dbReference type="NCBI Taxonomy" id="415956"/>
    <lineage>
        <taxon>Bacteria</taxon>
        <taxon>Pseudomonadati</taxon>
        <taxon>Bacteroidota</taxon>
        <taxon>Sphingobacteriia</taxon>
        <taxon>Sphingobacteriales</taxon>
        <taxon>Sphingobacteriaceae</taxon>
        <taxon>Sphingobacterium</taxon>
    </lineage>
</organism>
<keyword evidence="3" id="KW-1185">Reference proteome</keyword>
<feature type="transmembrane region" description="Helical" evidence="1">
    <location>
        <begin position="79"/>
        <end position="100"/>
    </location>
</feature>
<comment type="caution">
    <text evidence="2">The sequence shown here is derived from an EMBL/GenBank/DDBJ whole genome shotgun (WGS) entry which is preliminary data.</text>
</comment>
<name>A0A5S5DLP5_9SPHI</name>
<keyword evidence="1" id="KW-0472">Membrane</keyword>
<reference evidence="2 3" key="1">
    <citation type="submission" date="2019-07" db="EMBL/GenBank/DDBJ databases">
        <title>Genomic Encyclopedia of Archaeal and Bacterial Type Strains, Phase II (KMG-II): from individual species to whole genera.</title>
        <authorList>
            <person name="Goeker M."/>
        </authorList>
    </citation>
    <scope>NUCLEOTIDE SEQUENCE [LARGE SCALE GENOMIC DNA]</scope>
    <source>
        <strain evidence="2 3">DSM 18850</strain>
    </source>
</reference>